<accession>A0A841RH80</accession>
<dbReference type="PANTHER" id="PTHR34677:SF3">
    <property type="entry name" value="BACTERIAL IG-LIKE DOMAIN-CONTAINING PROTEIN"/>
    <property type="match status" value="1"/>
</dbReference>
<comment type="caution">
    <text evidence="4">The sequence shown here is derived from an EMBL/GenBank/DDBJ whole genome shotgun (WGS) entry which is preliminary data.</text>
</comment>
<feature type="domain" description="Bacterial Ig-like" evidence="3">
    <location>
        <begin position="241"/>
        <end position="312"/>
    </location>
</feature>
<evidence type="ECO:0008006" key="6">
    <source>
        <dbReference type="Google" id="ProtNLM"/>
    </source>
</evidence>
<evidence type="ECO:0000313" key="5">
    <source>
        <dbReference type="Proteomes" id="UP000587760"/>
    </source>
</evidence>
<dbReference type="EMBL" id="JACHGJ010000009">
    <property type="protein sequence ID" value="MBB6482139.1"/>
    <property type="molecule type" value="Genomic_DNA"/>
</dbReference>
<evidence type="ECO:0000259" key="2">
    <source>
        <dbReference type="Pfam" id="PF13290"/>
    </source>
</evidence>
<dbReference type="PANTHER" id="PTHR34677">
    <property type="match status" value="1"/>
</dbReference>
<keyword evidence="5" id="KW-1185">Reference proteome</keyword>
<feature type="signal peptide" evidence="1">
    <location>
        <begin position="1"/>
        <end position="23"/>
    </location>
</feature>
<dbReference type="RefSeq" id="WP_184748372.1">
    <property type="nucleotide sequence ID" value="NZ_JACHGJ010000009.1"/>
</dbReference>
<dbReference type="InterPro" id="IPR011044">
    <property type="entry name" value="Quino_amine_DH_bsu"/>
</dbReference>
<dbReference type="InterPro" id="IPR059177">
    <property type="entry name" value="GH29D-like_dom"/>
</dbReference>
<dbReference type="Pfam" id="PF13290">
    <property type="entry name" value="CHB_HEX_C_1"/>
    <property type="match status" value="1"/>
</dbReference>
<evidence type="ECO:0000256" key="1">
    <source>
        <dbReference type="SAM" id="SignalP"/>
    </source>
</evidence>
<dbReference type="Proteomes" id="UP000587760">
    <property type="component" value="Unassembled WGS sequence"/>
</dbReference>
<feature type="domain" description="GH29D-like beta-sandwich" evidence="2">
    <location>
        <begin position="153"/>
        <end position="211"/>
    </location>
</feature>
<dbReference type="Pfam" id="PF19078">
    <property type="entry name" value="Big_12"/>
    <property type="match status" value="2"/>
</dbReference>
<keyword evidence="1" id="KW-0732">Signal</keyword>
<name>A0A841RH80_9SPIO</name>
<dbReference type="InterPro" id="IPR044048">
    <property type="entry name" value="Big_12"/>
</dbReference>
<reference evidence="4 5" key="1">
    <citation type="submission" date="2020-08" db="EMBL/GenBank/DDBJ databases">
        <title>Genomic Encyclopedia of Type Strains, Phase IV (KMG-IV): sequencing the most valuable type-strain genomes for metagenomic binning, comparative biology and taxonomic classification.</title>
        <authorList>
            <person name="Goeker M."/>
        </authorList>
    </citation>
    <scope>NUCLEOTIDE SEQUENCE [LARGE SCALE GENOMIC DNA]</scope>
    <source>
        <strain evidence="4 5">DSM 2461</strain>
    </source>
</reference>
<sequence length="728" mass="80909">MKKYLLFSLLMLLFFSCTNPVQQTTEDSCKLTIENNSSDNNITVHLGYFGTPTTRSSDVSTTPVGIGETIDFYEAPLNRIVNLWYTHTSGNTNWTTELVSSVTGDTFEFVFEKDKNYSLVLNDSTFEFYSDGVDINDSNPQTVLSEPIFSRDTGQYTDSFYLSLSTDSGNIIYYTKDGTDPRSSATRSRYYSSILISDTTTIKAVSYDYQNYSSIAEKSYQFIGLFSVYTNSSIFPTNTTPLAVEFDFGREVTELILDQIAVTNGTPSNLSTLDNIIYTLDVTPVSDGDVTVQIEEGAVTDTNGNSNASTTATFIFDGTPPSVTINPTSELDTYYDTVEYEIIFSEDISSSLYSSDLICTNGTVSSVMLDSSSIETRYTFKVYPENKGDISVSLPADTVTDSAGNENISATASALVNYIPIGEVREIAVSGDSSWMYAIDYDYMNLIKLDTANQKIDSLILLPHPNPVSIKYSQSDDILYIAYRYRDIISRYDLASNSFLSELDYDTSSTTGETWSIDIAPVSRKLYALSPAGTFDDYLRIIDLDSGSLIASGTVDGSLIGVTDSTGEILIGNEGTSPSTLHQYREGSGKTIIEYQNVRLGGNGQHIAVSPDDNHVIFTNGGGNGTGYTIFDILPADISQKYGEWVNDNYPEYGTFSHDSQYFYSNNYNDGILIFDMNYTRLKTIDIPNRQDYVIFTPNSDGTVLAAFSYDTYYDREYRFYFYTEIRP</sequence>
<protein>
    <recommendedName>
        <fullName evidence="6">Bacterial Ig-like domain-containing protein</fullName>
    </recommendedName>
</protein>
<evidence type="ECO:0000313" key="4">
    <source>
        <dbReference type="EMBL" id="MBB6482139.1"/>
    </source>
</evidence>
<dbReference type="PROSITE" id="PS51257">
    <property type="entry name" value="PROKAR_LIPOPROTEIN"/>
    <property type="match status" value="1"/>
</dbReference>
<gene>
    <name evidence="4" type="ORF">HNR50_003827</name>
</gene>
<dbReference type="SUPFAM" id="SSF50969">
    <property type="entry name" value="YVTN repeat-like/Quinoprotein amine dehydrogenase"/>
    <property type="match status" value="1"/>
</dbReference>
<organism evidence="4 5">
    <name type="scientific">Spirochaeta isovalerica</name>
    <dbReference type="NCBI Taxonomy" id="150"/>
    <lineage>
        <taxon>Bacteria</taxon>
        <taxon>Pseudomonadati</taxon>
        <taxon>Spirochaetota</taxon>
        <taxon>Spirochaetia</taxon>
        <taxon>Spirochaetales</taxon>
        <taxon>Spirochaetaceae</taxon>
        <taxon>Spirochaeta</taxon>
    </lineage>
</organism>
<feature type="chain" id="PRO_5032684728" description="Bacterial Ig-like domain-containing protein" evidence="1">
    <location>
        <begin position="24"/>
        <end position="728"/>
    </location>
</feature>
<feature type="domain" description="Bacterial Ig-like" evidence="3">
    <location>
        <begin position="317"/>
        <end position="414"/>
    </location>
</feature>
<evidence type="ECO:0000259" key="3">
    <source>
        <dbReference type="Pfam" id="PF19078"/>
    </source>
</evidence>
<dbReference type="AlphaFoldDB" id="A0A841RH80"/>
<proteinExistence type="predicted"/>